<reference evidence="1" key="2">
    <citation type="submission" date="2020-05" db="UniProtKB">
        <authorList>
            <consortium name="EnsemblMetazoa"/>
        </authorList>
    </citation>
    <scope>IDENTIFICATION</scope>
    <source>
        <strain evidence="1">Indian</strain>
    </source>
</reference>
<dbReference type="AlphaFoldDB" id="A0A182YD16"/>
<evidence type="ECO:0000313" key="2">
    <source>
        <dbReference type="Proteomes" id="UP000076408"/>
    </source>
</evidence>
<name>A0A182YD16_ANOST</name>
<organism evidence="1 2">
    <name type="scientific">Anopheles stephensi</name>
    <name type="common">Indo-Pakistan malaria mosquito</name>
    <dbReference type="NCBI Taxonomy" id="30069"/>
    <lineage>
        <taxon>Eukaryota</taxon>
        <taxon>Metazoa</taxon>
        <taxon>Ecdysozoa</taxon>
        <taxon>Arthropoda</taxon>
        <taxon>Hexapoda</taxon>
        <taxon>Insecta</taxon>
        <taxon>Pterygota</taxon>
        <taxon>Neoptera</taxon>
        <taxon>Endopterygota</taxon>
        <taxon>Diptera</taxon>
        <taxon>Nematocera</taxon>
        <taxon>Culicoidea</taxon>
        <taxon>Culicidae</taxon>
        <taxon>Anophelinae</taxon>
        <taxon>Anopheles</taxon>
    </lineage>
</organism>
<reference evidence="2" key="1">
    <citation type="journal article" date="2014" name="Genome Biol.">
        <title>Genome analysis of a major urban malaria vector mosquito, Anopheles stephensi.</title>
        <authorList>
            <person name="Jiang X."/>
            <person name="Peery A."/>
            <person name="Hall A.B."/>
            <person name="Sharma A."/>
            <person name="Chen X.G."/>
            <person name="Waterhouse R.M."/>
            <person name="Komissarov A."/>
            <person name="Riehle M.M."/>
            <person name="Shouche Y."/>
            <person name="Sharakhova M.V."/>
            <person name="Lawson D."/>
            <person name="Pakpour N."/>
            <person name="Arensburger P."/>
            <person name="Davidson V.L."/>
            <person name="Eiglmeier K."/>
            <person name="Emrich S."/>
            <person name="George P."/>
            <person name="Kennedy R.C."/>
            <person name="Mane S.P."/>
            <person name="Maslen G."/>
            <person name="Oringanje C."/>
            <person name="Qi Y."/>
            <person name="Settlage R."/>
            <person name="Tojo M."/>
            <person name="Tubio J.M."/>
            <person name="Unger M.F."/>
            <person name="Wang B."/>
            <person name="Vernick K.D."/>
            <person name="Ribeiro J.M."/>
            <person name="James A.A."/>
            <person name="Michel K."/>
            <person name="Riehle M.A."/>
            <person name="Luckhart S."/>
            <person name="Sharakhov I.V."/>
            <person name="Tu Z."/>
        </authorList>
    </citation>
    <scope>NUCLEOTIDE SEQUENCE [LARGE SCALE GENOMIC DNA]</scope>
    <source>
        <strain evidence="2">Indian</strain>
    </source>
</reference>
<accession>A0A182YD16</accession>
<sequence length="112" mass="12265">MSTTHFAVVVESKNIGSKSCANTSVPPNNAASWLAVQKEEAKSRGKSNPNTSSAVECCGCRRCLIVAYRKGSGWNFRSGNLLFQRTKSANNCICCEKGNIKQQQPRKRHSSK</sequence>
<dbReference type="EnsemblMetazoa" id="ASTEI06352-RA">
    <property type="protein sequence ID" value="ASTEI06352-PA"/>
    <property type="gene ID" value="ASTEI06352"/>
</dbReference>
<protein>
    <submittedName>
        <fullName evidence="1">Uncharacterized protein</fullName>
    </submittedName>
</protein>
<evidence type="ECO:0000313" key="1">
    <source>
        <dbReference type="EnsemblMetazoa" id="ASTEI06352-PA"/>
    </source>
</evidence>
<dbReference type="Proteomes" id="UP000076408">
    <property type="component" value="Unassembled WGS sequence"/>
</dbReference>
<proteinExistence type="predicted"/>
<keyword evidence="2" id="KW-1185">Reference proteome</keyword>
<dbReference type="VEuPathDB" id="VectorBase:ASTEI06352"/>